<evidence type="ECO:0000313" key="3">
    <source>
        <dbReference type="Proteomes" id="UP000284824"/>
    </source>
</evidence>
<proteinExistence type="predicted"/>
<feature type="transmembrane region" description="Helical" evidence="1">
    <location>
        <begin position="35"/>
        <end position="57"/>
    </location>
</feature>
<evidence type="ECO:0000256" key="1">
    <source>
        <dbReference type="SAM" id="Phobius"/>
    </source>
</evidence>
<name>A0A438M636_9ACTN</name>
<dbReference type="EMBL" id="SAUN01000001">
    <property type="protein sequence ID" value="RVX40913.1"/>
    <property type="molecule type" value="Genomic_DNA"/>
</dbReference>
<keyword evidence="3" id="KW-1185">Reference proteome</keyword>
<dbReference type="Pfam" id="PF22564">
    <property type="entry name" value="HAAS"/>
    <property type="match status" value="1"/>
</dbReference>
<keyword evidence="1" id="KW-0812">Transmembrane</keyword>
<feature type="transmembrane region" description="Helical" evidence="1">
    <location>
        <begin position="69"/>
        <end position="90"/>
    </location>
</feature>
<organism evidence="2 3">
    <name type="scientific">Nonomuraea polychroma</name>
    <dbReference type="NCBI Taxonomy" id="46176"/>
    <lineage>
        <taxon>Bacteria</taxon>
        <taxon>Bacillati</taxon>
        <taxon>Actinomycetota</taxon>
        <taxon>Actinomycetes</taxon>
        <taxon>Streptosporangiales</taxon>
        <taxon>Streptosporangiaceae</taxon>
        <taxon>Nonomuraea</taxon>
    </lineage>
</organism>
<reference evidence="2 3" key="1">
    <citation type="submission" date="2019-01" db="EMBL/GenBank/DDBJ databases">
        <title>Sequencing the genomes of 1000 actinobacteria strains.</title>
        <authorList>
            <person name="Klenk H.-P."/>
        </authorList>
    </citation>
    <scope>NUCLEOTIDE SEQUENCE [LARGE SCALE GENOMIC DNA]</scope>
    <source>
        <strain evidence="2 3">DSM 43925</strain>
    </source>
</reference>
<dbReference type="Proteomes" id="UP000284824">
    <property type="component" value="Unassembled WGS sequence"/>
</dbReference>
<keyword evidence="1" id="KW-1133">Transmembrane helix</keyword>
<evidence type="ECO:0000313" key="2">
    <source>
        <dbReference type="EMBL" id="RVX40913.1"/>
    </source>
</evidence>
<accession>A0A438M636</accession>
<keyword evidence="1" id="KW-0472">Membrane</keyword>
<sequence>MSGAERRSEVVAQFGLLVLVAGVSAWAGTGLMLPVTVAGAIGTLVLAAGVIVALHAVHVMRAEEHRWPVIARSWCLALAMGAGAAAAFLLPPVVRLTVVPTPLIVVLGAVILGWAFTRKGTPKARRVPADGDERLSRLHSLLIGRYRMPGAQVKDIVAEVRSHLDASGASPLEEFGTADQYAATVAAGKPNKWWRRWF</sequence>
<comment type="caution">
    <text evidence="2">The sequence shown here is derived from an EMBL/GenBank/DDBJ whole genome shotgun (WGS) entry which is preliminary data.</text>
</comment>
<protein>
    <submittedName>
        <fullName evidence="2">Uncharacterized protein</fullName>
    </submittedName>
</protein>
<gene>
    <name evidence="2" type="ORF">EDD27_3355</name>
</gene>
<dbReference type="AlphaFoldDB" id="A0A438M636"/>
<feature type="transmembrane region" description="Helical" evidence="1">
    <location>
        <begin position="96"/>
        <end position="116"/>
    </location>
</feature>
<dbReference type="OrthoDB" id="5192631at2"/>
<dbReference type="RefSeq" id="WP_127933228.1">
    <property type="nucleotide sequence ID" value="NZ_SAUN01000001.1"/>
</dbReference>